<evidence type="ECO:0000256" key="1">
    <source>
        <dbReference type="SAM" id="MobiDB-lite"/>
    </source>
</evidence>
<evidence type="ECO:0000313" key="3">
    <source>
        <dbReference type="Proteomes" id="UP000218209"/>
    </source>
</evidence>
<dbReference type="AlphaFoldDB" id="A0A1X6NZW8"/>
<evidence type="ECO:0000313" key="2">
    <source>
        <dbReference type="EMBL" id="OSX74066.1"/>
    </source>
</evidence>
<gene>
    <name evidence="2" type="ORF">BU14_0311s0006</name>
</gene>
<proteinExistence type="predicted"/>
<feature type="region of interest" description="Disordered" evidence="1">
    <location>
        <begin position="1"/>
        <end position="63"/>
    </location>
</feature>
<keyword evidence="3" id="KW-1185">Reference proteome</keyword>
<dbReference type="EMBL" id="KV918965">
    <property type="protein sequence ID" value="OSX74066.1"/>
    <property type="molecule type" value="Genomic_DNA"/>
</dbReference>
<sequence>MGGGRGVGAVRPPPLCYRRRRARAASRGRHGQADGGGVGAPCRRRGGGRAAHGGAEAHPLGGRQACRRQAAVWPTGVDADPPLVVGSFRPRHEPRTFPAGQPRGRRDGHGRHPAACSARLRRAVRSRHGGGPQTMGRRLERPALSPLRPLLLSPRPPIPRSARRPSTLSRPRPSPVVLDVAITAPAPFPAPCSFLHNPSPPSVVHPVPPLTCRAVPPPPPPPLHAPRPNGRPHPRASGGRRPPPRRAARGHCVRRRWQNARPPPPRRGGGGVRARPRAPSPPPRL</sequence>
<accession>A0A1X6NZW8</accession>
<feature type="compositionally biased region" description="Basic residues" evidence="1">
    <location>
        <begin position="17"/>
        <end position="30"/>
    </location>
</feature>
<organism evidence="2 3">
    <name type="scientific">Porphyra umbilicalis</name>
    <name type="common">Purple laver</name>
    <name type="synonym">Red alga</name>
    <dbReference type="NCBI Taxonomy" id="2786"/>
    <lineage>
        <taxon>Eukaryota</taxon>
        <taxon>Rhodophyta</taxon>
        <taxon>Bangiophyceae</taxon>
        <taxon>Bangiales</taxon>
        <taxon>Bangiaceae</taxon>
        <taxon>Porphyra</taxon>
    </lineage>
</organism>
<dbReference type="Proteomes" id="UP000218209">
    <property type="component" value="Unassembled WGS sequence"/>
</dbReference>
<feature type="compositionally biased region" description="Low complexity" evidence="1">
    <location>
        <begin position="142"/>
        <end position="153"/>
    </location>
</feature>
<feature type="compositionally biased region" description="Basic residues" evidence="1">
    <location>
        <begin position="119"/>
        <end position="128"/>
    </location>
</feature>
<feature type="region of interest" description="Disordered" evidence="1">
    <location>
        <begin position="215"/>
        <end position="285"/>
    </location>
</feature>
<feature type="region of interest" description="Disordered" evidence="1">
    <location>
        <begin position="76"/>
        <end position="174"/>
    </location>
</feature>
<protein>
    <submittedName>
        <fullName evidence="2">Uncharacterized protein</fullName>
    </submittedName>
</protein>
<name>A0A1X6NZW8_PORUM</name>
<feature type="compositionally biased region" description="Basic residues" evidence="1">
    <location>
        <begin position="242"/>
        <end position="258"/>
    </location>
</feature>
<feature type="compositionally biased region" description="Pro residues" evidence="1">
    <location>
        <begin position="215"/>
        <end position="231"/>
    </location>
</feature>
<reference evidence="2 3" key="1">
    <citation type="submission" date="2017-03" db="EMBL/GenBank/DDBJ databases">
        <title>WGS assembly of Porphyra umbilicalis.</title>
        <authorList>
            <person name="Brawley S.H."/>
            <person name="Blouin N.A."/>
            <person name="Ficko-Blean E."/>
            <person name="Wheeler G.L."/>
            <person name="Lohr M."/>
            <person name="Goodson H.V."/>
            <person name="Jenkins J.W."/>
            <person name="Blaby-Haas C.E."/>
            <person name="Helliwell K.E."/>
            <person name="Chan C."/>
            <person name="Marriage T."/>
            <person name="Bhattacharya D."/>
            <person name="Klein A.S."/>
            <person name="Badis Y."/>
            <person name="Brodie J."/>
            <person name="Cao Y."/>
            <person name="Collen J."/>
            <person name="Dittami S.M."/>
            <person name="Gachon C.M."/>
            <person name="Green B.R."/>
            <person name="Karpowicz S."/>
            <person name="Kim J.W."/>
            <person name="Kudahl U."/>
            <person name="Lin S."/>
            <person name="Michel G."/>
            <person name="Mittag M."/>
            <person name="Olson B.J."/>
            <person name="Pangilinan J."/>
            <person name="Peng Y."/>
            <person name="Qiu H."/>
            <person name="Shu S."/>
            <person name="Singer J.T."/>
            <person name="Smith A.G."/>
            <person name="Sprecher B.N."/>
            <person name="Wagner V."/>
            <person name="Wang W."/>
            <person name="Wang Z.-Y."/>
            <person name="Yan J."/>
            <person name="Yarish C."/>
            <person name="Zoeuner-Riek S."/>
            <person name="Zhuang Y."/>
            <person name="Zou Y."/>
            <person name="Lindquist E.A."/>
            <person name="Grimwood J."/>
            <person name="Barry K."/>
            <person name="Rokhsar D.S."/>
            <person name="Schmutz J."/>
            <person name="Stiller J.W."/>
            <person name="Grossman A.R."/>
            <person name="Prochnik S.E."/>
        </authorList>
    </citation>
    <scope>NUCLEOTIDE SEQUENCE [LARGE SCALE GENOMIC DNA]</scope>
    <source>
        <strain evidence="2">4086291</strain>
    </source>
</reference>